<proteinExistence type="predicted"/>
<sequence length="193" mass="21668">MHRYIIQLAVLLSFGFSSGWVGLRSDSPKAVEPVVLSSNIQETYLDFQFEGYHMLEVQTPNGTEHVIDLIGGSSILDVGSPDLDKWTSSIIIPDQGNSSIEVISSSYHEYSDISVAPSKGNFSRMINPEDVDYLYNDSYNQDSFYPGTLAQLRDPYIIRDLRGQTVVIYPLQYNPQTNTLRVYSDIQVKVTTA</sequence>
<feature type="non-terminal residue" evidence="2">
    <location>
        <position position="193"/>
    </location>
</feature>
<dbReference type="EMBL" id="UINC01114237">
    <property type="protein sequence ID" value="SVC84407.1"/>
    <property type="molecule type" value="Genomic_DNA"/>
</dbReference>
<dbReference type="InterPro" id="IPR012600">
    <property type="entry name" value="Propeptide_C25"/>
</dbReference>
<gene>
    <name evidence="2" type="ORF">METZ01_LOCUS337261</name>
</gene>
<evidence type="ECO:0000313" key="2">
    <source>
        <dbReference type="EMBL" id="SVC84407.1"/>
    </source>
</evidence>
<organism evidence="2">
    <name type="scientific">marine metagenome</name>
    <dbReference type="NCBI Taxonomy" id="408172"/>
    <lineage>
        <taxon>unclassified sequences</taxon>
        <taxon>metagenomes</taxon>
        <taxon>ecological metagenomes</taxon>
    </lineage>
</organism>
<name>A0A382QHE1_9ZZZZ</name>
<evidence type="ECO:0000259" key="1">
    <source>
        <dbReference type="Pfam" id="PF08126"/>
    </source>
</evidence>
<dbReference type="InterPro" id="IPR038490">
    <property type="entry name" value="Gingipain_propep_sf"/>
</dbReference>
<reference evidence="2" key="1">
    <citation type="submission" date="2018-05" db="EMBL/GenBank/DDBJ databases">
        <authorList>
            <person name="Lanie J.A."/>
            <person name="Ng W.-L."/>
            <person name="Kazmierczak K.M."/>
            <person name="Andrzejewski T.M."/>
            <person name="Davidsen T.M."/>
            <person name="Wayne K.J."/>
            <person name="Tettelin H."/>
            <person name="Glass J.I."/>
            <person name="Rusch D."/>
            <person name="Podicherti R."/>
            <person name="Tsui H.-C.T."/>
            <person name="Winkler M.E."/>
        </authorList>
    </citation>
    <scope>NUCLEOTIDE SEQUENCE</scope>
</reference>
<protein>
    <recommendedName>
        <fullName evidence="1">Gingipain propeptide domain-containing protein</fullName>
    </recommendedName>
</protein>
<dbReference type="GO" id="GO:0004197">
    <property type="term" value="F:cysteine-type endopeptidase activity"/>
    <property type="evidence" value="ECO:0007669"/>
    <property type="project" value="InterPro"/>
</dbReference>
<dbReference type="Gene3D" id="2.60.40.3800">
    <property type="match status" value="1"/>
</dbReference>
<accession>A0A382QHE1</accession>
<dbReference type="AlphaFoldDB" id="A0A382QHE1"/>
<dbReference type="Pfam" id="PF08126">
    <property type="entry name" value="Propeptide_C25"/>
    <property type="match status" value="1"/>
</dbReference>
<feature type="domain" description="Gingipain propeptide" evidence="1">
    <location>
        <begin position="35"/>
        <end position="191"/>
    </location>
</feature>